<sequence length="73" mass="8163">MSASCRQWTNVRPHVDVRFQRTSVRPKVLRFSGRRPVGGVEDMSAMSAMYASLSDEPGVGWTGVWLIVVGIKR</sequence>
<gene>
    <name evidence="1" type="ORF">SEPMUDRAFT_149870</name>
</gene>
<protein>
    <submittedName>
        <fullName evidence="1">Uncharacterized protein</fullName>
    </submittedName>
</protein>
<dbReference type="Proteomes" id="UP000016931">
    <property type="component" value="Unassembled WGS sequence"/>
</dbReference>
<accession>N1QFL8</accession>
<dbReference type="RefSeq" id="XP_016760219.1">
    <property type="nucleotide sequence ID" value="XM_016905823.1"/>
</dbReference>
<reference evidence="1 2" key="1">
    <citation type="journal article" date="2012" name="PLoS Pathog.">
        <title>Diverse lifestyles and strategies of plant pathogenesis encoded in the genomes of eighteen Dothideomycetes fungi.</title>
        <authorList>
            <person name="Ohm R.A."/>
            <person name="Feau N."/>
            <person name="Henrissat B."/>
            <person name="Schoch C.L."/>
            <person name="Horwitz B.A."/>
            <person name="Barry K.W."/>
            <person name="Condon B.J."/>
            <person name="Copeland A.C."/>
            <person name="Dhillon B."/>
            <person name="Glaser F."/>
            <person name="Hesse C.N."/>
            <person name="Kosti I."/>
            <person name="LaButti K."/>
            <person name="Lindquist E.A."/>
            <person name="Lucas S."/>
            <person name="Salamov A.A."/>
            <person name="Bradshaw R.E."/>
            <person name="Ciuffetti L."/>
            <person name="Hamelin R.C."/>
            <person name="Kema G.H.J."/>
            <person name="Lawrence C."/>
            <person name="Scott J.A."/>
            <person name="Spatafora J.W."/>
            <person name="Turgeon B.G."/>
            <person name="de Wit P.J.G.M."/>
            <person name="Zhong S."/>
            <person name="Goodwin S.B."/>
            <person name="Grigoriev I.V."/>
        </authorList>
    </citation>
    <scope>NUCLEOTIDE SEQUENCE [LARGE SCALE GENOMIC DNA]</scope>
    <source>
        <strain evidence="1 2">SO2202</strain>
    </source>
</reference>
<evidence type="ECO:0000313" key="1">
    <source>
        <dbReference type="EMBL" id="EMF12098.1"/>
    </source>
</evidence>
<proteinExistence type="predicted"/>
<organism evidence="1 2">
    <name type="scientific">Sphaerulina musiva (strain SO2202)</name>
    <name type="common">Poplar stem canker fungus</name>
    <name type="synonym">Septoria musiva</name>
    <dbReference type="NCBI Taxonomy" id="692275"/>
    <lineage>
        <taxon>Eukaryota</taxon>
        <taxon>Fungi</taxon>
        <taxon>Dikarya</taxon>
        <taxon>Ascomycota</taxon>
        <taxon>Pezizomycotina</taxon>
        <taxon>Dothideomycetes</taxon>
        <taxon>Dothideomycetidae</taxon>
        <taxon>Mycosphaerellales</taxon>
        <taxon>Mycosphaerellaceae</taxon>
        <taxon>Sphaerulina</taxon>
    </lineage>
</organism>
<keyword evidence="2" id="KW-1185">Reference proteome</keyword>
<dbReference type="HOGENOM" id="CLU_2706399_0_0_1"/>
<evidence type="ECO:0000313" key="2">
    <source>
        <dbReference type="Proteomes" id="UP000016931"/>
    </source>
</evidence>
<name>N1QFL8_SPHMS</name>
<dbReference type="EMBL" id="KB456265">
    <property type="protein sequence ID" value="EMF12098.1"/>
    <property type="molecule type" value="Genomic_DNA"/>
</dbReference>
<dbReference type="GeneID" id="27902960"/>
<dbReference type="AlphaFoldDB" id="N1QFL8"/>